<dbReference type="InterPro" id="IPR023393">
    <property type="entry name" value="START-like_dom_sf"/>
</dbReference>
<dbReference type="InterPro" id="IPR019587">
    <property type="entry name" value="Polyketide_cyclase/dehydratase"/>
</dbReference>
<dbReference type="PANTHER" id="PTHR36166">
    <property type="entry name" value="CHROMOSOME 9, WHOLE GENOME SHOTGUN SEQUENCE"/>
    <property type="match status" value="1"/>
</dbReference>
<dbReference type="CDD" id="cd07822">
    <property type="entry name" value="SRPBCC_4"/>
    <property type="match status" value="1"/>
</dbReference>
<organism evidence="1 2">
    <name type="scientific">Monilinia fructicola</name>
    <name type="common">Brown rot fungus</name>
    <name type="synonym">Ciboria fructicola</name>
    <dbReference type="NCBI Taxonomy" id="38448"/>
    <lineage>
        <taxon>Eukaryota</taxon>
        <taxon>Fungi</taxon>
        <taxon>Dikarya</taxon>
        <taxon>Ascomycota</taxon>
        <taxon>Pezizomycotina</taxon>
        <taxon>Leotiomycetes</taxon>
        <taxon>Helotiales</taxon>
        <taxon>Sclerotiniaceae</taxon>
        <taxon>Monilinia</taxon>
    </lineage>
</organism>
<gene>
    <name evidence="1" type="ORF">EYC84_010661</name>
</gene>
<dbReference type="Proteomes" id="UP000322873">
    <property type="component" value="Unassembled WGS sequence"/>
</dbReference>
<evidence type="ECO:0000313" key="2">
    <source>
        <dbReference type="Proteomes" id="UP000322873"/>
    </source>
</evidence>
<dbReference type="AlphaFoldDB" id="A0A5M9J6X1"/>
<reference evidence="1 2" key="1">
    <citation type="submission" date="2019-06" db="EMBL/GenBank/DDBJ databases">
        <title>Genome Sequence of the Brown Rot Fungal Pathogen Monilinia fructicola.</title>
        <authorList>
            <person name="De Miccolis Angelini R.M."/>
            <person name="Landi L."/>
            <person name="Abate D."/>
            <person name="Pollastro S."/>
            <person name="Romanazzi G."/>
            <person name="Faretra F."/>
        </authorList>
    </citation>
    <scope>NUCLEOTIDE SEQUENCE [LARGE SCALE GENOMIC DNA]</scope>
    <source>
        <strain evidence="1 2">Mfrc123</strain>
    </source>
</reference>
<dbReference type="PANTHER" id="PTHR36166:SF1">
    <property type="entry name" value="SRPBCC DOMAIN-CONTAINING PROTEIN"/>
    <property type="match status" value="1"/>
</dbReference>
<dbReference type="OrthoDB" id="509124at2759"/>
<dbReference type="EMBL" id="VICG01000014">
    <property type="protein sequence ID" value="KAA8564891.1"/>
    <property type="molecule type" value="Genomic_DNA"/>
</dbReference>
<sequence>MITTQIEINASPEVVRRVLLDFPAINEWHSGLIKSITPHDLNDPLGIGKKLHCIMEGFEFDSVVTENTPDKFAWQGPPIMTVSGLHTFLIEPSKTHAGATTFTQMEEYSGSIAFLMQDWLLGRGIKAQFEKYNGDLKKKCEEVRD</sequence>
<keyword evidence="2" id="KW-1185">Reference proteome</keyword>
<dbReference type="VEuPathDB" id="FungiDB:MFRU_008g02650"/>
<protein>
    <recommendedName>
        <fullName evidence="3">SRPBCC family protein</fullName>
    </recommendedName>
</protein>
<name>A0A5M9J6X1_MONFR</name>
<dbReference type="SUPFAM" id="SSF55961">
    <property type="entry name" value="Bet v1-like"/>
    <property type="match status" value="1"/>
</dbReference>
<proteinExistence type="predicted"/>
<dbReference type="Pfam" id="PF10604">
    <property type="entry name" value="Polyketide_cyc2"/>
    <property type="match status" value="1"/>
</dbReference>
<evidence type="ECO:0000313" key="1">
    <source>
        <dbReference type="EMBL" id="KAA8564891.1"/>
    </source>
</evidence>
<evidence type="ECO:0008006" key="3">
    <source>
        <dbReference type="Google" id="ProtNLM"/>
    </source>
</evidence>
<accession>A0A5M9J6X1</accession>
<dbReference type="Gene3D" id="3.30.530.20">
    <property type="match status" value="1"/>
</dbReference>
<comment type="caution">
    <text evidence="1">The sequence shown here is derived from an EMBL/GenBank/DDBJ whole genome shotgun (WGS) entry which is preliminary data.</text>
</comment>